<accession>A0ABW2HUN4</accession>
<dbReference type="Proteomes" id="UP001596548">
    <property type="component" value="Unassembled WGS sequence"/>
</dbReference>
<dbReference type="PANTHER" id="PTHR43245:SF13">
    <property type="entry name" value="UDP-D-APIOSE_UDP-D-XYLOSE SYNTHASE 2"/>
    <property type="match status" value="1"/>
</dbReference>
<dbReference type="InterPro" id="IPR050177">
    <property type="entry name" value="Lipid_A_modif_metabolic_enz"/>
</dbReference>
<organism evidence="2 3">
    <name type="scientific">Paractinoplanes rhizophilus</name>
    <dbReference type="NCBI Taxonomy" id="1416877"/>
    <lineage>
        <taxon>Bacteria</taxon>
        <taxon>Bacillati</taxon>
        <taxon>Actinomycetota</taxon>
        <taxon>Actinomycetes</taxon>
        <taxon>Micromonosporales</taxon>
        <taxon>Micromonosporaceae</taxon>
        <taxon>Paractinoplanes</taxon>
    </lineage>
</organism>
<dbReference type="InterPro" id="IPR001509">
    <property type="entry name" value="Epimerase_deHydtase"/>
</dbReference>
<dbReference type="EMBL" id="JBHTBJ010000018">
    <property type="protein sequence ID" value="MFC7276893.1"/>
    <property type="molecule type" value="Genomic_DNA"/>
</dbReference>
<feature type="domain" description="NAD-dependent epimerase/dehydratase" evidence="1">
    <location>
        <begin position="10"/>
        <end position="50"/>
    </location>
</feature>
<reference evidence="3" key="1">
    <citation type="journal article" date="2019" name="Int. J. Syst. Evol. Microbiol.">
        <title>The Global Catalogue of Microorganisms (GCM) 10K type strain sequencing project: providing services to taxonomists for standard genome sequencing and annotation.</title>
        <authorList>
            <consortium name="The Broad Institute Genomics Platform"/>
            <consortium name="The Broad Institute Genome Sequencing Center for Infectious Disease"/>
            <person name="Wu L."/>
            <person name="Ma J."/>
        </authorList>
    </citation>
    <scope>NUCLEOTIDE SEQUENCE [LARGE SCALE GENOMIC DNA]</scope>
    <source>
        <strain evidence="3">XZYJT-10</strain>
    </source>
</reference>
<dbReference type="RefSeq" id="WP_378971803.1">
    <property type="nucleotide sequence ID" value="NZ_JBHTBJ010000018.1"/>
</dbReference>
<dbReference type="SUPFAM" id="SSF51735">
    <property type="entry name" value="NAD(P)-binding Rossmann-fold domains"/>
    <property type="match status" value="1"/>
</dbReference>
<dbReference type="PANTHER" id="PTHR43245">
    <property type="entry name" value="BIFUNCTIONAL POLYMYXIN RESISTANCE PROTEIN ARNA"/>
    <property type="match status" value="1"/>
</dbReference>
<dbReference type="Pfam" id="PF01370">
    <property type="entry name" value="Epimerase"/>
    <property type="match status" value="2"/>
</dbReference>
<evidence type="ECO:0000313" key="2">
    <source>
        <dbReference type="EMBL" id="MFC7276893.1"/>
    </source>
</evidence>
<proteinExistence type="predicted"/>
<gene>
    <name evidence="2" type="ORF">ACFQS1_23120</name>
</gene>
<name>A0ABW2HUN4_9ACTN</name>
<comment type="caution">
    <text evidence="2">The sequence shown here is derived from an EMBL/GenBank/DDBJ whole genome shotgun (WGS) entry which is preliminary data.</text>
</comment>
<keyword evidence="3" id="KW-1185">Reference proteome</keyword>
<dbReference type="InterPro" id="IPR036291">
    <property type="entry name" value="NAD(P)-bd_dom_sf"/>
</dbReference>
<sequence>MGALTARMRVLVLGGTGFVGRTIVERLLADGHSPTLFNRGRNASLFPEVEQLAGDRYAGDFGALAAGSWDAVVDVTSYVPRDVAGAMDALGDRVGRYLLISSHAVFDGAGPALRPPIRDAVWPLTNETYGPSKVACEQDVAGRFGARATIVRPVKVAGPYDDENGLVYWVRAAARGGRVSLPGDPAQPIQLVDSRDLARLVVTLLATDRGAAFTAAGPTTTFAGLIGICAEAAGTSVEVVPVPPRGRFPLVRDPSVWPTLHRTPAPEMGALTPLLTTARDVLAWDREATA</sequence>
<evidence type="ECO:0000313" key="3">
    <source>
        <dbReference type="Proteomes" id="UP001596548"/>
    </source>
</evidence>
<feature type="domain" description="NAD-dependent epimerase/dehydratase" evidence="1">
    <location>
        <begin position="81"/>
        <end position="208"/>
    </location>
</feature>
<dbReference type="Gene3D" id="3.40.50.720">
    <property type="entry name" value="NAD(P)-binding Rossmann-like Domain"/>
    <property type="match status" value="1"/>
</dbReference>
<protein>
    <submittedName>
        <fullName evidence="2">NAD-dependent epimerase/dehydratase family protein</fullName>
    </submittedName>
</protein>
<evidence type="ECO:0000259" key="1">
    <source>
        <dbReference type="Pfam" id="PF01370"/>
    </source>
</evidence>